<dbReference type="GO" id="GO:0008033">
    <property type="term" value="P:tRNA processing"/>
    <property type="evidence" value="ECO:0007669"/>
    <property type="project" value="UniProtKB-UniRule"/>
</dbReference>
<dbReference type="InterPro" id="IPR029063">
    <property type="entry name" value="SAM-dependent_MTases_sf"/>
</dbReference>
<evidence type="ECO:0000259" key="13">
    <source>
        <dbReference type="Pfam" id="PF25904"/>
    </source>
</evidence>
<organism evidence="14">
    <name type="scientific">Arcella intermedia</name>
    <dbReference type="NCBI Taxonomy" id="1963864"/>
    <lineage>
        <taxon>Eukaryota</taxon>
        <taxon>Amoebozoa</taxon>
        <taxon>Tubulinea</taxon>
        <taxon>Elardia</taxon>
        <taxon>Arcellinida</taxon>
        <taxon>Sphaerothecina</taxon>
        <taxon>Arcellidae</taxon>
        <taxon>Arcella</taxon>
    </lineage>
</organism>
<dbReference type="InterPro" id="IPR059073">
    <property type="entry name" value="TRMT11_N"/>
</dbReference>
<dbReference type="GO" id="GO:0005737">
    <property type="term" value="C:cytoplasm"/>
    <property type="evidence" value="ECO:0007669"/>
    <property type="project" value="UniProtKB-SubCell"/>
</dbReference>
<dbReference type="PROSITE" id="PS00092">
    <property type="entry name" value="N6_MTASE"/>
    <property type="match status" value="1"/>
</dbReference>
<accession>A0A6B2L2W8</accession>
<dbReference type="EC" id="2.1.1.214" evidence="9"/>
<reference evidence="14" key="1">
    <citation type="journal article" date="2020" name="J. Eukaryot. Microbiol.">
        <title>De novo Sequencing, Assembly and Annotation of the Transcriptome for the Free-Living Testate Amoeba Arcella intermedia.</title>
        <authorList>
            <person name="Ribeiro G.M."/>
            <person name="Porfirio-Sousa A.L."/>
            <person name="Maurer-Alcala X.X."/>
            <person name="Katz L.A."/>
            <person name="Lahr D.J.G."/>
        </authorList>
    </citation>
    <scope>NUCLEOTIDE SEQUENCE</scope>
</reference>
<comment type="similarity">
    <text evidence="10">Belongs to the class I-like SAM-binding methyltransferase superfamily. TRM11 methyltransferase family.</text>
</comment>
<name>A0A6B2L2W8_9EUKA</name>
<dbReference type="SUPFAM" id="SSF53335">
    <property type="entry name" value="S-adenosyl-L-methionine-dependent methyltransferases"/>
    <property type="match status" value="1"/>
</dbReference>
<keyword evidence="5 10" id="KW-0808">Transferase</keyword>
<keyword evidence="2" id="KW-0963">Cytoplasm</keyword>
<evidence type="ECO:0000256" key="4">
    <source>
        <dbReference type="ARBA" id="ARBA00022603"/>
    </source>
</evidence>
<feature type="region of interest" description="Disordered" evidence="11">
    <location>
        <begin position="459"/>
        <end position="481"/>
    </location>
</feature>
<dbReference type="InterPro" id="IPR002052">
    <property type="entry name" value="DNA_methylase_N6_adenine_CS"/>
</dbReference>
<dbReference type="GO" id="GO:0032259">
    <property type="term" value="P:methylation"/>
    <property type="evidence" value="ECO:0007669"/>
    <property type="project" value="UniProtKB-UniRule"/>
</dbReference>
<proteinExistence type="inferred from homology"/>
<evidence type="ECO:0000256" key="6">
    <source>
        <dbReference type="ARBA" id="ARBA00022691"/>
    </source>
</evidence>
<dbReference type="Gene3D" id="3.40.50.150">
    <property type="entry name" value="Vaccinia Virus protein VP39"/>
    <property type="match status" value="1"/>
</dbReference>
<evidence type="ECO:0000313" key="14">
    <source>
        <dbReference type="EMBL" id="NDV31289.1"/>
    </source>
</evidence>
<dbReference type="GO" id="GO:0000049">
    <property type="term" value="F:tRNA binding"/>
    <property type="evidence" value="ECO:0007669"/>
    <property type="project" value="UniProtKB-UniRule"/>
</dbReference>
<keyword evidence="6 10" id="KW-0949">S-adenosyl-L-methionine</keyword>
<dbReference type="AlphaFoldDB" id="A0A6B2L2W8"/>
<dbReference type="GO" id="GO:0043527">
    <property type="term" value="C:tRNA methyltransferase complex"/>
    <property type="evidence" value="ECO:0007669"/>
    <property type="project" value="UniProtKB-ARBA"/>
</dbReference>
<dbReference type="PROSITE" id="PS51627">
    <property type="entry name" value="SAM_MT_TRM11"/>
    <property type="match status" value="1"/>
</dbReference>
<dbReference type="PIRSF" id="PIRSF017259">
    <property type="entry name" value="tRNA_mtfrase_TRM11"/>
    <property type="match status" value="1"/>
</dbReference>
<dbReference type="GO" id="GO:0160102">
    <property type="term" value="F:tRNA (guanine(10)-N2)-methyltransferase activity"/>
    <property type="evidence" value="ECO:0007669"/>
    <property type="project" value="UniProtKB-EC"/>
</dbReference>
<dbReference type="Pfam" id="PF01170">
    <property type="entry name" value="UPF0020"/>
    <property type="match status" value="1"/>
</dbReference>
<evidence type="ECO:0000256" key="2">
    <source>
        <dbReference type="ARBA" id="ARBA00022490"/>
    </source>
</evidence>
<dbReference type="InterPro" id="IPR000241">
    <property type="entry name" value="RlmKL-like_Mtase"/>
</dbReference>
<keyword evidence="7 10" id="KW-0819">tRNA processing</keyword>
<feature type="domain" description="Ribosomal RNA large subunit methyltransferase K/L-like methyltransferase" evidence="12">
    <location>
        <begin position="180"/>
        <end position="303"/>
    </location>
</feature>
<feature type="domain" description="tRNA (guanine(10)-N(2))-methyltransferase TRMT11 N-terminal" evidence="13">
    <location>
        <begin position="3"/>
        <end position="170"/>
    </location>
</feature>
<dbReference type="PANTHER" id="PTHR13370">
    <property type="entry name" value="RNA METHYLASE-RELATED"/>
    <property type="match status" value="1"/>
</dbReference>
<evidence type="ECO:0000256" key="9">
    <source>
        <dbReference type="ARBA" id="ARBA00066937"/>
    </source>
</evidence>
<sequence length="481" mass="54263">MAYFGSVHNEFRIPEILSIADILNINITILEEQIKVSPFVVVGLSCDSDAQRIAERSVTLKAFLEVWGEAATYDHLQEEVKSFANANRDLIEIISPKSFKFVVEAYGRKLTKAQQVEKMDRFKFLNFSGQIAMKDPQNTFWILEDIGEHAPPEVLPKKIYFTREVGLGRRDLIDKYTLKRRKYLGTTSMDAELSLISANQARVRAGSLMVDPFVGTGSFLVACAHFGAVTVGGDIDIRVLRGKTEDGETKNINSNFQQYELQPFLLDLIRLDHSTNNLWKNTPLFDAIVTDPPYGVRAGAKKVGLKKQSLKRLENDQLPEGFVPHITQTVAYSVPEVMADLLDFAARNLVVGGYLVYWLPTTNDYKPSDIPTHPCLELIANSEQPMSTKWRRRLITVKKTIPFDHKQHSKELVWPEINVDVAHANYAMKRMNDPNRMDRPLQGSSVTTAATATLPIDTQAANGLEGQEEENVIRKKQKLDQ</sequence>
<comment type="subcellular location">
    <subcellularLocation>
        <location evidence="1">Cytoplasm</location>
    </subcellularLocation>
</comment>
<keyword evidence="4 10" id="KW-0489">Methyltransferase</keyword>
<dbReference type="InterPro" id="IPR016691">
    <property type="entry name" value="TRMT11"/>
</dbReference>
<evidence type="ECO:0000256" key="5">
    <source>
        <dbReference type="ARBA" id="ARBA00022679"/>
    </source>
</evidence>
<evidence type="ECO:0000256" key="8">
    <source>
        <dbReference type="ARBA" id="ARBA00022884"/>
    </source>
</evidence>
<evidence type="ECO:0000256" key="1">
    <source>
        <dbReference type="ARBA" id="ARBA00004496"/>
    </source>
</evidence>
<evidence type="ECO:0000259" key="12">
    <source>
        <dbReference type="Pfam" id="PF01170"/>
    </source>
</evidence>
<protein>
    <recommendedName>
        <fullName evidence="9">tRNA (guanine(10)-N(2))-methyltransferase</fullName>
        <ecNumber evidence="9">2.1.1.214</ecNumber>
    </recommendedName>
</protein>
<keyword evidence="3 10" id="KW-0820">tRNA-binding</keyword>
<evidence type="ECO:0000256" key="11">
    <source>
        <dbReference type="SAM" id="MobiDB-lite"/>
    </source>
</evidence>
<dbReference type="Pfam" id="PF25904">
    <property type="entry name" value="Tmrp11_N"/>
    <property type="match status" value="1"/>
</dbReference>
<keyword evidence="8 10" id="KW-0694">RNA-binding</keyword>
<evidence type="ECO:0000256" key="3">
    <source>
        <dbReference type="ARBA" id="ARBA00022555"/>
    </source>
</evidence>
<evidence type="ECO:0000256" key="7">
    <source>
        <dbReference type="ARBA" id="ARBA00022694"/>
    </source>
</evidence>
<dbReference type="EMBL" id="GIBP01002320">
    <property type="protein sequence ID" value="NDV31289.1"/>
    <property type="molecule type" value="Transcribed_RNA"/>
</dbReference>
<evidence type="ECO:0000256" key="10">
    <source>
        <dbReference type="PROSITE-ProRule" id="PRU00959"/>
    </source>
</evidence>
<dbReference type="PANTHER" id="PTHR13370:SF3">
    <property type="entry name" value="TRNA (GUANINE(10)-N2)-METHYLTRANSFERASE HOMOLOG"/>
    <property type="match status" value="1"/>
</dbReference>